<evidence type="ECO:0000256" key="1">
    <source>
        <dbReference type="SAM" id="MobiDB-lite"/>
    </source>
</evidence>
<protein>
    <submittedName>
        <fullName evidence="2">Uncharacterized protein</fullName>
    </submittedName>
</protein>
<accession>A0ABR2QHI4</accession>
<comment type="caution">
    <text evidence="2">The sequence shown here is derived from an EMBL/GenBank/DDBJ whole genome shotgun (WGS) entry which is preliminary data.</text>
</comment>
<sequence>MVTGSSTIVPPTSNGHDHTDFDTEFVAVESLRPDLLSEVQPGNLEQPCVSHTNDDNLAHVVDETIVNDNSLRIDHAMLQSDCVSTVSASYAVSFVFFPRRLFKKEESRENISKIEAASSF</sequence>
<name>A0ABR2QHI4_9ROSI</name>
<dbReference type="Proteomes" id="UP001396334">
    <property type="component" value="Unassembled WGS sequence"/>
</dbReference>
<proteinExistence type="predicted"/>
<feature type="region of interest" description="Disordered" evidence="1">
    <location>
        <begin position="1"/>
        <end position="20"/>
    </location>
</feature>
<feature type="compositionally biased region" description="Polar residues" evidence="1">
    <location>
        <begin position="1"/>
        <end position="14"/>
    </location>
</feature>
<reference evidence="2 3" key="1">
    <citation type="journal article" date="2024" name="G3 (Bethesda)">
        <title>Genome assembly of Hibiscus sabdariffa L. provides insights into metabolisms of medicinal natural products.</title>
        <authorList>
            <person name="Kim T."/>
        </authorList>
    </citation>
    <scope>NUCLEOTIDE SEQUENCE [LARGE SCALE GENOMIC DNA]</scope>
    <source>
        <strain evidence="2">TK-2024</strain>
        <tissue evidence="2">Old leaves</tissue>
    </source>
</reference>
<gene>
    <name evidence="2" type="ORF">V6N11_082141</name>
</gene>
<evidence type="ECO:0000313" key="3">
    <source>
        <dbReference type="Proteomes" id="UP001396334"/>
    </source>
</evidence>
<keyword evidence="3" id="KW-1185">Reference proteome</keyword>
<evidence type="ECO:0000313" key="2">
    <source>
        <dbReference type="EMBL" id="KAK9000005.1"/>
    </source>
</evidence>
<dbReference type="EMBL" id="JBBPBN010000038">
    <property type="protein sequence ID" value="KAK9000005.1"/>
    <property type="molecule type" value="Genomic_DNA"/>
</dbReference>
<organism evidence="2 3">
    <name type="scientific">Hibiscus sabdariffa</name>
    <name type="common">roselle</name>
    <dbReference type="NCBI Taxonomy" id="183260"/>
    <lineage>
        <taxon>Eukaryota</taxon>
        <taxon>Viridiplantae</taxon>
        <taxon>Streptophyta</taxon>
        <taxon>Embryophyta</taxon>
        <taxon>Tracheophyta</taxon>
        <taxon>Spermatophyta</taxon>
        <taxon>Magnoliopsida</taxon>
        <taxon>eudicotyledons</taxon>
        <taxon>Gunneridae</taxon>
        <taxon>Pentapetalae</taxon>
        <taxon>rosids</taxon>
        <taxon>malvids</taxon>
        <taxon>Malvales</taxon>
        <taxon>Malvaceae</taxon>
        <taxon>Malvoideae</taxon>
        <taxon>Hibiscus</taxon>
    </lineage>
</organism>